<dbReference type="EMBL" id="AOMD01000030">
    <property type="protein sequence ID" value="EMA43249.1"/>
    <property type="molecule type" value="Genomic_DNA"/>
</dbReference>
<dbReference type="InParanoid" id="M0MEZ0"/>
<dbReference type="Pfam" id="PF24373">
    <property type="entry name" value="DUF7529"/>
    <property type="match status" value="1"/>
</dbReference>
<evidence type="ECO:0000313" key="2">
    <source>
        <dbReference type="Proteomes" id="UP000011669"/>
    </source>
</evidence>
<evidence type="ECO:0000313" key="1">
    <source>
        <dbReference type="EMBL" id="EMA43249.1"/>
    </source>
</evidence>
<organism evidence="1 2">
    <name type="scientific">Halococcus saccharolyticus DSM 5350</name>
    <dbReference type="NCBI Taxonomy" id="1227455"/>
    <lineage>
        <taxon>Archaea</taxon>
        <taxon>Methanobacteriati</taxon>
        <taxon>Methanobacteriota</taxon>
        <taxon>Stenosarchaea group</taxon>
        <taxon>Halobacteria</taxon>
        <taxon>Halobacteriales</taxon>
        <taxon>Halococcaceae</taxon>
        <taxon>Halococcus</taxon>
    </lineage>
</organism>
<name>M0MEZ0_9EURY</name>
<comment type="caution">
    <text evidence="1">The sequence shown here is derived from an EMBL/GenBank/DDBJ whole genome shotgun (WGS) entry which is preliminary data.</text>
</comment>
<dbReference type="Proteomes" id="UP000011669">
    <property type="component" value="Unassembled WGS sequence"/>
</dbReference>
<accession>M0MEZ0</accession>
<reference evidence="1 2" key="1">
    <citation type="journal article" date="2014" name="PLoS Genet.">
        <title>Phylogenetically driven sequencing of extremely halophilic archaea reveals strategies for static and dynamic osmo-response.</title>
        <authorList>
            <person name="Becker E.A."/>
            <person name="Seitzer P.M."/>
            <person name="Tritt A."/>
            <person name="Larsen D."/>
            <person name="Krusor M."/>
            <person name="Yao A.I."/>
            <person name="Wu D."/>
            <person name="Madern D."/>
            <person name="Eisen J.A."/>
            <person name="Darling A.E."/>
            <person name="Facciotti M.T."/>
        </authorList>
    </citation>
    <scope>NUCLEOTIDE SEQUENCE [LARGE SCALE GENOMIC DNA]</scope>
    <source>
        <strain evidence="1 2">DSM 5350</strain>
    </source>
</reference>
<dbReference type="InterPro" id="IPR055951">
    <property type="entry name" value="DUF7529"/>
</dbReference>
<protein>
    <submittedName>
        <fullName evidence="1">Uncharacterized protein</fullName>
    </submittedName>
</protein>
<sequence>MSESNPFDRVVEPWEAVMGDMEATAAEYREAGWDVLELHPGDVTVLDGERYGLDVLVPGDEYERLADVAEEGTFDSYEVYRASESDIVFALAVLEDPASEQAICCPVYYERSKADEMARQAHEEGRMYTHIRPLANDEAVTFAYEDPDLFFAD</sequence>
<dbReference type="PATRIC" id="fig|1227455.4.peg.3003"/>
<proteinExistence type="predicted"/>
<dbReference type="STRING" id="1227455.C449_14762"/>
<keyword evidence="2" id="KW-1185">Reference proteome</keyword>
<dbReference type="AlphaFoldDB" id="M0MEZ0"/>
<dbReference type="RefSeq" id="WP_006078806.1">
    <property type="nucleotide sequence ID" value="NZ_AOMD01000030.1"/>
</dbReference>
<gene>
    <name evidence="1" type="ORF">C449_14762</name>
</gene>
<dbReference type="OrthoDB" id="325206at2157"/>